<accession>J7H0N5</accession>
<dbReference type="NCBIfam" id="TIGR00082">
    <property type="entry name" value="rbfA"/>
    <property type="match status" value="1"/>
</dbReference>
<sequence>MQKEIAYILQHKLKDPRITMVTISSVETSSDLTHAKVFVTFLHINTPEQIKTELRVLQDATGFIRTLLAKSMHLRTVPKLTFIYDCSLTNGIYLANLIDQIVPNNCSQQNISTLNNLNSFDKEN</sequence>
<name>J7H0N5_9ENTR</name>
<dbReference type="AlphaFoldDB" id="J7H0N5"/>
<dbReference type="Proteomes" id="UP000003937">
    <property type="component" value="Chromosome"/>
</dbReference>
<dbReference type="HAMAP" id="MF_00003">
    <property type="entry name" value="RbfA"/>
    <property type="match status" value="1"/>
</dbReference>
<dbReference type="InterPro" id="IPR015946">
    <property type="entry name" value="KH_dom-like_a/b"/>
</dbReference>
<dbReference type="InterPro" id="IPR023799">
    <property type="entry name" value="RbfA_dom_sf"/>
</dbReference>
<dbReference type="PROSITE" id="PS01319">
    <property type="entry name" value="RBFA"/>
    <property type="match status" value="1"/>
</dbReference>
<keyword evidence="1 2" id="KW-0690">Ribosome biogenesis</keyword>
<evidence type="ECO:0000256" key="2">
    <source>
        <dbReference type="HAMAP-Rule" id="MF_00003"/>
    </source>
</evidence>
<dbReference type="EMBL" id="CP003547">
    <property type="protein sequence ID" value="AFP85880.1"/>
    <property type="molecule type" value="Genomic_DNA"/>
</dbReference>
<dbReference type="Pfam" id="PF02033">
    <property type="entry name" value="RBFA"/>
    <property type="match status" value="1"/>
</dbReference>
<dbReference type="SUPFAM" id="SSF89919">
    <property type="entry name" value="Ribosome-binding factor A, RbfA"/>
    <property type="match status" value="1"/>
</dbReference>
<dbReference type="InterPro" id="IPR000238">
    <property type="entry name" value="RbfA"/>
</dbReference>
<dbReference type="InterPro" id="IPR030934">
    <property type="entry name" value="Intein_C"/>
</dbReference>
<keyword evidence="4" id="KW-1185">Reference proteome</keyword>
<dbReference type="KEGG" id="sehc:A35E_00597"/>
<comment type="subunit">
    <text evidence="2">Monomer. Binds 30S ribosomal subunits, but not 50S ribosomal subunits or 70S ribosomes.</text>
</comment>
<dbReference type="InterPro" id="IPR020053">
    <property type="entry name" value="Ribosome-bd_factorA_CS"/>
</dbReference>
<gene>
    <name evidence="2" type="primary">rbfA</name>
    <name evidence="3" type="ORF">A35E_00597</name>
</gene>
<evidence type="ECO:0000256" key="1">
    <source>
        <dbReference type="ARBA" id="ARBA00022517"/>
    </source>
</evidence>
<dbReference type="GO" id="GO:0030490">
    <property type="term" value="P:maturation of SSU-rRNA"/>
    <property type="evidence" value="ECO:0007669"/>
    <property type="project" value="UniProtKB-UniRule"/>
</dbReference>
<dbReference type="GO" id="GO:0043024">
    <property type="term" value="F:ribosomal small subunit binding"/>
    <property type="evidence" value="ECO:0007669"/>
    <property type="project" value="TreeGrafter"/>
</dbReference>
<comment type="function">
    <text evidence="2">One of several proteins that assist in the late maturation steps of the functional core of the 30S ribosomal subunit. Associates with free 30S ribosomal subunits (but not with 30S subunits that are part of 70S ribosomes or polysomes). Required for efficient processing of 16S rRNA. May interact with the 5'-terminal helix region of 16S rRNA.</text>
</comment>
<comment type="similarity">
    <text evidence="2">Belongs to the RbfA family.</text>
</comment>
<evidence type="ECO:0000313" key="3">
    <source>
        <dbReference type="EMBL" id="AFP85880.1"/>
    </source>
</evidence>
<keyword evidence="2" id="KW-0963">Cytoplasm</keyword>
<proteinExistence type="inferred from homology"/>
<dbReference type="STRING" id="134287.A35E_00597"/>
<protein>
    <recommendedName>
        <fullName evidence="2">Ribosome-binding factor A</fullName>
    </recommendedName>
</protein>
<dbReference type="PROSITE" id="PS50818">
    <property type="entry name" value="INTEIN_C_TER"/>
    <property type="match status" value="1"/>
</dbReference>
<reference evidence="3 4" key="1">
    <citation type="journal article" date="2012" name="Mol. Biol. Evol.">
        <title>Genome reduction and co-evolution between the primary and secondary bacterial symbionts of psyllids.</title>
        <authorList>
            <person name="Sloan D.B."/>
            <person name="Moran N.A."/>
        </authorList>
    </citation>
    <scope>NUCLEOTIDE SEQUENCE [LARGE SCALE GENOMIC DNA]</scope>
    <source>
        <strain evidence="3">Hcub_S</strain>
    </source>
</reference>
<comment type="subcellular location">
    <subcellularLocation>
        <location evidence="2">Cytoplasm</location>
    </subcellularLocation>
</comment>
<dbReference type="GO" id="GO:0005829">
    <property type="term" value="C:cytosol"/>
    <property type="evidence" value="ECO:0007669"/>
    <property type="project" value="TreeGrafter"/>
</dbReference>
<dbReference type="HOGENOM" id="CLU_089475_5_0_6"/>
<evidence type="ECO:0000313" key="4">
    <source>
        <dbReference type="Proteomes" id="UP000003937"/>
    </source>
</evidence>
<dbReference type="Gene3D" id="3.30.300.20">
    <property type="match status" value="1"/>
</dbReference>
<dbReference type="PANTHER" id="PTHR33515:SF1">
    <property type="entry name" value="RIBOSOME-BINDING FACTOR A, CHLOROPLASTIC-RELATED"/>
    <property type="match status" value="1"/>
</dbReference>
<organism evidence="3 4">
    <name type="scientific">secondary endosymbiont of Heteropsylla cubana</name>
    <dbReference type="NCBI Taxonomy" id="134287"/>
    <lineage>
        <taxon>Bacteria</taxon>
        <taxon>Pseudomonadati</taxon>
        <taxon>Pseudomonadota</taxon>
        <taxon>Gammaproteobacteria</taxon>
        <taxon>Enterobacterales</taxon>
        <taxon>Enterobacteriaceae</taxon>
        <taxon>aphid secondary symbionts</taxon>
    </lineage>
</organism>
<dbReference type="PANTHER" id="PTHR33515">
    <property type="entry name" value="RIBOSOME-BINDING FACTOR A, CHLOROPLASTIC-RELATED"/>
    <property type="match status" value="1"/>
</dbReference>